<dbReference type="InterPro" id="IPR003500">
    <property type="entry name" value="RpiB_LacA_LacB"/>
</dbReference>
<comment type="caution">
    <text evidence="1">The sequence shown here is derived from an EMBL/GenBank/DDBJ whole genome shotgun (WGS) entry which is preliminary data.</text>
</comment>
<dbReference type="EMBL" id="AJWZ01000008">
    <property type="protein sequence ID" value="EKC78147.1"/>
    <property type="molecule type" value="Genomic_DNA"/>
</dbReference>
<proteinExistence type="predicted"/>
<dbReference type="AlphaFoldDB" id="K1TYN4"/>
<dbReference type="InterPro" id="IPR036569">
    <property type="entry name" value="RpiB_LacA_LacB_sf"/>
</dbReference>
<reference evidence="1" key="1">
    <citation type="journal article" date="2013" name="Environ. Microbiol.">
        <title>Microbiota from the distal guts of lean and obese adolescents exhibit partial functional redundancy besides clear differences in community structure.</title>
        <authorList>
            <person name="Ferrer M."/>
            <person name="Ruiz A."/>
            <person name="Lanza F."/>
            <person name="Haange S.B."/>
            <person name="Oberbach A."/>
            <person name="Till H."/>
            <person name="Bargiela R."/>
            <person name="Campoy C."/>
            <person name="Segura M.T."/>
            <person name="Richter M."/>
            <person name="von Bergen M."/>
            <person name="Seifert J."/>
            <person name="Suarez A."/>
        </authorList>
    </citation>
    <scope>NUCLEOTIDE SEQUENCE</scope>
</reference>
<name>K1TYN4_9ZZZZ</name>
<evidence type="ECO:0000313" key="1">
    <source>
        <dbReference type="EMBL" id="EKC78147.1"/>
    </source>
</evidence>
<organism evidence="1">
    <name type="scientific">human gut metagenome</name>
    <dbReference type="NCBI Taxonomy" id="408170"/>
    <lineage>
        <taxon>unclassified sequences</taxon>
        <taxon>metagenomes</taxon>
        <taxon>organismal metagenomes</taxon>
    </lineage>
</organism>
<protein>
    <submittedName>
        <fullName evidence="1">Ribose-5-phosphate isomerase B</fullName>
    </submittedName>
</protein>
<sequence length="59" mass="6476">MEKKIGIASDHAGYEMKEFLVGYLAAKGWDVLDFGPESEESVDYPDFAHPLANAIESGE</sequence>
<dbReference type="GO" id="GO:0016853">
    <property type="term" value="F:isomerase activity"/>
    <property type="evidence" value="ECO:0007669"/>
    <property type="project" value="UniProtKB-KW"/>
</dbReference>
<keyword evidence="1" id="KW-0413">Isomerase</keyword>
<dbReference type="Gene3D" id="3.40.1400.10">
    <property type="entry name" value="Sugar-phosphate isomerase, RpiB/LacA/LacB"/>
    <property type="match status" value="1"/>
</dbReference>
<feature type="non-terminal residue" evidence="1">
    <location>
        <position position="59"/>
    </location>
</feature>
<gene>
    <name evidence="1" type="ORF">OBE_00011</name>
</gene>
<dbReference type="SUPFAM" id="SSF89623">
    <property type="entry name" value="Ribose/Galactose isomerase RpiB/AlsB"/>
    <property type="match status" value="1"/>
</dbReference>
<accession>K1TYN4</accession>
<dbReference type="GO" id="GO:0005975">
    <property type="term" value="P:carbohydrate metabolic process"/>
    <property type="evidence" value="ECO:0007669"/>
    <property type="project" value="InterPro"/>
</dbReference>
<dbReference type="Pfam" id="PF02502">
    <property type="entry name" value="LacAB_rpiB"/>
    <property type="match status" value="1"/>
</dbReference>